<proteinExistence type="predicted"/>
<reference evidence="1 2" key="1">
    <citation type="submission" date="2019-01" db="EMBL/GenBank/DDBJ databases">
        <authorList>
            <person name="Brito A."/>
        </authorList>
    </citation>
    <scope>NUCLEOTIDE SEQUENCE [LARGE SCALE GENOMIC DNA]</scope>
    <source>
        <strain evidence="1">1</strain>
    </source>
</reference>
<name>A0A563VQP1_9CYAN</name>
<accession>A0A563VQP1</accession>
<organism evidence="1 2">
    <name type="scientific">Hyella patelloides LEGE 07179</name>
    <dbReference type="NCBI Taxonomy" id="945734"/>
    <lineage>
        <taxon>Bacteria</taxon>
        <taxon>Bacillati</taxon>
        <taxon>Cyanobacteriota</taxon>
        <taxon>Cyanophyceae</taxon>
        <taxon>Pleurocapsales</taxon>
        <taxon>Hyellaceae</taxon>
        <taxon>Hyella</taxon>
    </lineage>
</organism>
<evidence type="ECO:0000313" key="1">
    <source>
        <dbReference type="EMBL" id="VEP13714.1"/>
    </source>
</evidence>
<evidence type="ECO:0000313" key="2">
    <source>
        <dbReference type="Proteomes" id="UP000320055"/>
    </source>
</evidence>
<dbReference type="AlphaFoldDB" id="A0A563VQP1"/>
<protein>
    <submittedName>
        <fullName evidence="1">Uncharacterized protein</fullName>
    </submittedName>
</protein>
<dbReference type="EMBL" id="CAACVJ010000128">
    <property type="protein sequence ID" value="VEP13714.1"/>
    <property type="molecule type" value="Genomic_DNA"/>
</dbReference>
<sequence length="38" mass="4321">MLNNQLNVILKQASLSDHERIKDFYHGCNPHSARQNGA</sequence>
<dbReference type="Proteomes" id="UP000320055">
    <property type="component" value="Unassembled WGS sequence"/>
</dbReference>
<gene>
    <name evidence="1" type="ORF">H1P_2130014</name>
</gene>
<keyword evidence="2" id="KW-1185">Reference proteome</keyword>